<dbReference type="EMBL" id="MU155509">
    <property type="protein sequence ID" value="KAF9472680.1"/>
    <property type="molecule type" value="Genomic_DNA"/>
</dbReference>
<sequence>MIDERLSKLPECCFTLEATSPRVQSYFRKFGFEIMNRSRLGAGQVDEHGDEKANGSGVEVCYMIKRSVEGTDLWEK</sequence>
<keyword evidence="2" id="KW-1185">Reference proteome</keyword>
<gene>
    <name evidence="1" type="ORF">BDN70DRAFT_886735</name>
</gene>
<organism evidence="1 2">
    <name type="scientific">Pholiota conissans</name>
    <dbReference type="NCBI Taxonomy" id="109636"/>
    <lineage>
        <taxon>Eukaryota</taxon>
        <taxon>Fungi</taxon>
        <taxon>Dikarya</taxon>
        <taxon>Basidiomycota</taxon>
        <taxon>Agaricomycotina</taxon>
        <taxon>Agaricomycetes</taxon>
        <taxon>Agaricomycetidae</taxon>
        <taxon>Agaricales</taxon>
        <taxon>Agaricineae</taxon>
        <taxon>Strophariaceae</taxon>
        <taxon>Pholiota</taxon>
    </lineage>
</organism>
<name>A0A9P5YQ55_9AGAR</name>
<dbReference type="OrthoDB" id="544277at2759"/>
<evidence type="ECO:0000313" key="2">
    <source>
        <dbReference type="Proteomes" id="UP000807469"/>
    </source>
</evidence>
<comment type="caution">
    <text evidence="1">The sequence shown here is derived from an EMBL/GenBank/DDBJ whole genome shotgun (WGS) entry which is preliminary data.</text>
</comment>
<proteinExistence type="predicted"/>
<protein>
    <submittedName>
        <fullName evidence="1">Uncharacterized protein</fullName>
    </submittedName>
</protein>
<reference evidence="1" key="1">
    <citation type="submission" date="2020-11" db="EMBL/GenBank/DDBJ databases">
        <authorList>
            <consortium name="DOE Joint Genome Institute"/>
            <person name="Ahrendt S."/>
            <person name="Riley R."/>
            <person name="Andreopoulos W."/>
            <person name="Labutti K."/>
            <person name="Pangilinan J."/>
            <person name="Ruiz-Duenas F.J."/>
            <person name="Barrasa J.M."/>
            <person name="Sanchez-Garcia M."/>
            <person name="Camarero S."/>
            <person name="Miyauchi S."/>
            <person name="Serrano A."/>
            <person name="Linde D."/>
            <person name="Babiker R."/>
            <person name="Drula E."/>
            <person name="Ayuso-Fernandez I."/>
            <person name="Pacheco R."/>
            <person name="Padilla G."/>
            <person name="Ferreira P."/>
            <person name="Barriuso J."/>
            <person name="Kellner H."/>
            <person name="Castanera R."/>
            <person name="Alfaro M."/>
            <person name="Ramirez L."/>
            <person name="Pisabarro A.G."/>
            <person name="Kuo A."/>
            <person name="Tritt A."/>
            <person name="Lipzen A."/>
            <person name="He G."/>
            <person name="Yan M."/>
            <person name="Ng V."/>
            <person name="Cullen D."/>
            <person name="Martin F."/>
            <person name="Rosso M.-N."/>
            <person name="Henrissat B."/>
            <person name="Hibbett D."/>
            <person name="Martinez A.T."/>
            <person name="Grigoriev I.V."/>
        </authorList>
    </citation>
    <scope>NUCLEOTIDE SEQUENCE</scope>
    <source>
        <strain evidence="1">CIRM-BRFM 674</strain>
    </source>
</reference>
<accession>A0A9P5YQ55</accession>
<evidence type="ECO:0000313" key="1">
    <source>
        <dbReference type="EMBL" id="KAF9472680.1"/>
    </source>
</evidence>
<dbReference type="AlphaFoldDB" id="A0A9P5YQ55"/>
<dbReference type="Proteomes" id="UP000807469">
    <property type="component" value="Unassembled WGS sequence"/>
</dbReference>